<sequence length="75" mass="8482" precursor="true">MPKYLLATALTVTFLGACAVSDASAGWFHRHSQRSNYYYRSATPTYRSVPTPAVRVYRSTYSPSFFRDQDGYGES</sequence>
<feature type="signal peptide" evidence="1">
    <location>
        <begin position="1"/>
        <end position="19"/>
    </location>
</feature>
<gene>
    <name evidence="2" type="ORF">KOR34_44620</name>
</gene>
<organism evidence="2 3">
    <name type="scientific">Posidoniimonas corsicana</name>
    <dbReference type="NCBI Taxonomy" id="1938618"/>
    <lineage>
        <taxon>Bacteria</taxon>
        <taxon>Pseudomonadati</taxon>
        <taxon>Planctomycetota</taxon>
        <taxon>Planctomycetia</taxon>
        <taxon>Pirellulales</taxon>
        <taxon>Lacipirellulaceae</taxon>
        <taxon>Posidoniimonas</taxon>
    </lineage>
</organism>
<evidence type="ECO:0000313" key="2">
    <source>
        <dbReference type="EMBL" id="TWT31088.1"/>
    </source>
</evidence>
<evidence type="ECO:0000256" key="1">
    <source>
        <dbReference type="SAM" id="SignalP"/>
    </source>
</evidence>
<dbReference type="RefSeq" id="WP_146568279.1">
    <property type="nucleotide sequence ID" value="NZ_SIHJ01000004.1"/>
</dbReference>
<dbReference type="AlphaFoldDB" id="A0A5C5UY45"/>
<keyword evidence="1" id="KW-0732">Signal</keyword>
<feature type="chain" id="PRO_5023025697" description="Lipoprotein" evidence="1">
    <location>
        <begin position="20"/>
        <end position="75"/>
    </location>
</feature>
<reference evidence="2 3" key="1">
    <citation type="submission" date="2019-02" db="EMBL/GenBank/DDBJ databases">
        <title>Deep-cultivation of Planctomycetes and their phenomic and genomic characterization uncovers novel biology.</title>
        <authorList>
            <person name="Wiegand S."/>
            <person name="Jogler M."/>
            <person name="Boedeker C."/>
            <person name="Pinto D."/>
            <person name="Vollmers J."/>
            <person name="Rivas-Marin E."/>
            <person name="Kohn T."/>
            <person name="Peeters S.H."/>
            <person name="Heuer A."/>
            <person name="Rast P."/>
            <person name="Oberbeckmann S."/>
            <person name="Bunk B."/>
            <person name="Jeske O."/>
            <person name="Meyerdierks A."/>
            <person name="Storesund J.E."/>
            <person name="Kallscheuer N."/>
            <person name="Luecker S."/>
            <person name="Lage O.M."/>
            <person name="Pohl T."/>
            <person name="Merkel B.J."/>
            <person name="Hornburger P."/>
            <person name="Mueller R.-W."/>
            <person name="Bruemmer F."/>
            <person name="Labrenz M."/>
            <person name="Spormann A.M."/>
            <person name="Op Den Camp H."/>
            <person name="Overmann J."/>
            <person name="Amann R."/>
            <person name="Jetten M.S.M."/>
            <person name="Mascher T."/>
            <person name="Medema M.H."/>
            <person name="Devos D.P."/>
            <person name="Kaster A.-K."/>
            <person name="Ovreas L."/>
            <person name="Rohde M."/>
            <person name="Galperin M.Y."/>
            <person name="Jogler C."/>
        </authorList>
    </citation>
    <scope>NUCLEOTIDE SEQUENCE [LARGE SCALE GENOMIC DNA]</scope>
    <source>
        <strain evidence="2 3">KOR34</strain>
    </source>
</reference>
<comment type="caution">
    <text evidence="2">The sequence shown here is derived from an EMBL/GenBank/DDBJ whole genome shotgun (WGS) entry which is preliminary data.</text>
</comment>
<keyword evidence="3" id="KW-1185">Reference proteome</keyword>
<protein>
    <recommendedName>
        <fullName evidence="4">Lipoprotein</fullName>
    </recommendedName>
</protein>
<accession>A0A5C5UY45</accession>
<dbReference type="EMBL" id="SIHJ01000004">
    <property type="protein sequence ID" value="TWT31088.1"/>
    <property type="molecule type" value="Genomic_DNA"/>
</dbReference>
<dbReference type="OrthoDB" id="288419at2"/>
<evidence type="ECO:0008006" key="4">
    <source>
        <dbReference type="Google" id="ProtNLM"/>
    </source>
</evidence>
<evidence type="ECO:0000313" key="3">
    <source>
        <dbReference type="Proteomes" id="UP000316714"/>
    </source>
</evidence>
<name>A0A5C5UY45_9BACT</name>
<dbReference type="Proteomes" id="UP000316714">
    <property type="component" value="Unassembled WGS sequence"/>
</dbReference>
<dbReference type="PROSITE" id="PS51257">
    <property type="entry name" value="PROKAR_LIPOPROTEIN"/>
    <property type="match status" value="1"/>
</dbReference>
<proteinExistence type="predicted"/>